<protein>
    <submittedName>
        <fullName evidence="8">Major facilitator superfamily-domain-containing protein</fullName>
    </submittedName>
</protein>
<accession>A0AAE0K0N5</accession>
<feature type="domain" description="Major facilitator superfamily (MFS) profile" evidence="7">
    <location>
        <begin position="79"/>
        <end position="580"/>
    </location>
</feature>
<dbReference type="Proteomes" id="UP001285441">
    <property type="component" value="Unassembled WGS sequence"/>
</dbReference>
<keyword evidence="3 6" id="KW-1133">Transmembrane helix</keyword>
<organism evidence="8 9">
    <name type="scientific">Podospora didyma</name>
    <dbReference type="NCBI Taxonomy" id="330526"/>
    <lineage>
        <taxon>Eukaryota</taxon>
        <taxon>Fungi</taxon>
        <taxon>Dikarya</taxon>
        <taxon>Ascomycota</taxon>
        <taxon>Pezizomycotina</taxon>
        <taxon>Sordariomycetes</taxon>
        <taxon>Sordariomycetidae</taxon>
        <taxon>Sordariales</taxon>
        <taxon>Podosporaceae</taxon>
        <taxon>Podospora</taxon>
    </lineage>
</organism>
<feature type="transmembrane region" description="Helical" evidence="6">
    <location>
        <begin position="144"/>
        <end position="163"/>
    </location>
</feature>
<dbReference type="GO" id="GO:0000329">
    <property type="term" value="C:fungal-type vacuole membrane"/>
    <property type="evidence" value="ECO:0007669"/>
    <property type="project" value="TreeGrafter"/>
</dbReference>
<evidence type="ECO:0000256" key="6">
    <source>
        <dbReference type="SAM" id="Phobius"/>
    </source>
</evidence>
<reference evidence="8" key="1">
    <citation type="journal article" date="2023" name="Mol. Phylogenet. Evol.">
        <title>Genome-scale phylogeny and comparative genomics of the fungal order Sordariales.</title>
        <authorList>
            <person name="Hensen N."/>
            <person name="Bonometti L."/>
            <person name="Westerberg I."/>
            <person name="Brannstrom I.O."/>
            <person name="Guillou S."/>
            <person name="Cros-Aarteil S."/>
            <person name="Calhoun S."/>
            <person name="Haridas S."/>
            <person name="Kuo A."/>
            <person name="Mondo S."/>
            <person name="Pangilinan J."/>
            <person name="Riley R."/>
            <person name="LaButti K."/>
            <person name="Andreopoulos B."/>
            <person name="Lipzen A."/>
            <person name="Chen C."/>
            <person name="Yan M."/>
            <person name="Daum C."/>
            <person name="Ng V."/>
            <person name="Clum A."/>
            <person name="Steindorff A."/>
            <person name="Ohm R.A."/>
            <person name="Martin F."/>
            <person name="Silar P."/>
            <person name="Natvig D.O."/>
            <person name="Lalanne C."/>
            <person name="Gautier V."/>
            <person name="Ament-Velasquez S.L."/>
            <person name="Kruys A."/>
            <person name="Hutchinson M.I."/>
            <person name="Powell A.J."/>
            <person name="Barry K."/>
            <person name="Miller A.N."/>
            <person name="Grigoriev I.V."/>
            <person name="Debuchy R."/>
            <person name="Gladieux P."/>
            <person name="Hiltunen Thoren M."/>
            <person name="Johannesson H."/>
        </authorList>
    </citation>
    <scope>NUCLEOTIDE SEQUENCE</scope>
    <source>
        <strain evidence="8">CBS 232.78</strain>
    </source>
</reference>
<gene>
    <name evidence="8" type="ORF">B0H63DRAFT_565484</name>
</gene>
<dbReference type="InterPro" id="IPR020846">
    <property type="entry name" value="MFS_dom"/>
</dbReference>
<comment type="caution">
    <text evidence="8">The sequence shown here is derived from an EMBL/GenBank/DDBJ whole genome shotgun (WGS) entry which is preliminary data.</text>
</comment>
<dbReference type="InterPro" id="IPR011701">
    <property type="entry name" value="MFS"/>
</dbReference>
<dbReference type="PROSITE" id="PS50850">
    <property type="entry name" value="MFS"/>
    <property type="match status" value="1"/>
</dbReference>
<dbReference type="AlphaFoldDB" id="A0AAE0K0N5"/>
<evidence type="ECO:0000256" key="4">
    <source>
        <dbReference type="ARBA" id="ARBA00023136"/>
    </source>
</evidence>
<evidence type="ECO:0000256" key="1">
    <source>
        <dbReference type="ARBA" id="ARBA00004141"/>
    </source>
</evidence>
<keyword evidence="2 6" id="KW-0812">Transmembrane</keyword>
<feature type="transmembrane region" description="Helical" evidence="6">
    <location>
        <begin position="388"/>
        <end position="409"/>
    </location>
</feature>
<keyword evidence="4 6" id="KW-0472">Membrane</keyword>
<evidence type="ECO:0000256" key="3">
    <source>
        <dbReference type="ARBA" id="ARBA00022989"/>
    </source>
</evidence>
<dbReference type="PANTHER" id="PTHR23501:SF33">
    <property type="entry name" value="MAJOR FACILITATOR SUPERFAMILY (MFS) PROFILE DOMAIN-CONTAINING PROTEIN"/>
    <property type="match status" value="1"/>
</dbReference>
<dbReference type="GO" id="GO:0015174">
    <property type="term" value="F:basic amino acid transmembrane transporter activity"/>
    <property type="evidence" value="ECO:0007669"/>
    <property type="project" value="TreeGrafter"/>
</dbReference>
<dbReference type="InterPro" id="IPR036259">
    <property type="entry name" value="MFS_trans_sf"/>
</dbReference>
<feature type="transmembrane region" description="Helical" evidence="6">
    <location>
        <begin position="449"/>
        <end position="471"/>
    </location>
</feature>
<name>A0AAE0K0N5_9PEZI</name>
<evidence type="ECO:0000259" key="7">
    <source>
        <dbReference type="PROSITE" id="PS50850"/>
    </source>
</evidence>
<evidence type="ECO:0000313" key="8">
    <source>
        <dbReference type="EMBL" id="KAK3367517.1"/>
    </source>
</evidence>
<feature type="region of interest" description="Disordered" evidence="5">
    <location>
        <begin position="1"/>
        <end position="64"/>
    </location>
</feature>
<dbReference type="Gene3D" id="1.20.1250.20">
    <property type="entry name" value="MFS general substrate transporter like domains"/>
    <property type="match status" value="2"/>
</dbReference>
<feature type="transmembrane region" description="Helical" evidence="6">
    <location>
        <begin position="282"/>
        <end position="301"/>
    </location>
</feature>
<feature type="compositionally biased region" description="Polar residues" evidence="5">
    <location>
        <begin position="14"/>
        <end position="39"/>
    </location>
</feature>
<evidence type="ECO:0000256" key="2">
    <source>
        <dbReference type="ARBA" id="ARBA00022692"/>
    </source>
</evidence>
<dbReference type="SUPFAM" id="SSF103473">
    <property type="entry name" value="MFS general substrate transporter"/>
    <property type="match status" value="2"/>
</dbReference>
<reference evidence="8" key="2">
    <citation type="submission" date="2023-06" db="EMBL/GenBank/DDBJ databases">
        <authorList>
            <consortium name="Lawrence Berkeley National Laboratory"/>
            <person name="Haridas S."/>
            <person name="Hensen N."/>
            <person name="Bonometti L."/>
            <person name="Westerberg I."/>
            <person name="Brannstrom I.O."/>
            <person name="Guillou S."/>
            <person name="Cros-Aarteil S."/>
            <person name="Calhoun S."/>
            <person name="Kuo A."/>
            <person name="Mondo S."/>
            <person name="Pangilinan J."/>
            <person name="Riley R."/>
            <person name="LaButti K."/>
            <person name="Andreopoulos B."/>
            <person name="Lipzen A."/>
            <person name="Chen C."/>
            <person name="Yanf M."/>
            <person name="Daum C."/>
            <person name="Ng V."/>
            <person name="Clum A."/>
            <person name="Steindorff A."/>
            <person name="Ohm R."/>
            <person name="Martin F."/>
            <person name="Silar P."/>
            <person name="Natvig D."/>
            <person name="Lalanne C."/>
            <person name="Gautier V."/>
            <person name="Ament-velasquez S.L."/>
            <person name="Kruys A."/>
            <person name="Hutchinson M.I."/>
            <person name="Powell A.J."/>
            <person name="Barry K."/>
            <person name="Miller A.N."/>
            <person name="Grigoriev I.V."/>
            <person name="Debuchy R."/>
            <person name="Gladieux P."/>
            <person name="Thoren M.H."/>
            <person name="Johannesson H."/>
        </authorList>
    </citation>
    <scope>NUCLEOTIDE SEQUENCE</scope>
    <source>
        <strain evidence="8">CBS 232.78</strain>
    </source>
</reference>
<feature type="transmembrane region" description="Helical" evidence="6">
    <location>
        <begin position="352"/>
        <end position="376"/>
    </location>
</feature>
<sequence length="588" mass="62548">MVQHSEAAAGAKPTEQSPLLDNNQGTSNGTDFGSITSEPPANLPINENDIAKSPSVEEDGSISQAETEAGLDRGQVAKIISVMLIGILVANADGSILMATHPVIASEFDELSASSWLITSFSLAGAATQTLYGKLSDIYGRKWLVIGAYSIFALGCVIISVGQSMWQVVLGRIISGMGASGMTTLVSVLITDLLPLREVAQWRAFVNIVATTGRSVGGPLGGWLADAIGWRWSFLGQVPIIGVAIVLCAIYLPGAPPSSGDEATADSNDDGSTTRKSKFGRIDFKGSFIFAIMILALLFPMELGGVQFPWSHPLIISLFFASVALVALFIFVEQRQAEPILPLEIFHSRDAVLSYIIMGLQSAAQIGLMFTVPLYFKVTSGSSNTVSGAHLVPAVVGNAVGGVLSGLLIKRFGRYKSLIIFATLSSALGYLLLMFTWHGNTGWWESLYIAPGGFGMGVAQSAVFISLQAVVAHPSHMAPAIAFMYLSSTVCFTIGLAVVNAVLQSTLRAYLESRLLVLGLSAFEIQRIIASTISDVDFVKHTTGDIRKAVVDSYIDGLYWTHVVSLISSSIAFVLAISLKQRRIDGTK</sequence>
<dbReference type="Pfam" id="PF07690">
    <property type="entry name" value="MFS_1"/>
    <property type="match status" value="1"/>
</dbReference>
<comment type="subcellular location">
    <subcellularLocation>
        <location evidence="1">Membrane</location>
        <topology evidence="1">Multi-pass membrane protein</topology>
    </subcellularLocation>
</comment>
<evidence type="ECO:0000313" key="9">
    <source>
        <dbReference type="Proteomes" id="UP001285441"/>
    </source>
</evidence>
<feature type="transmembrane region" description="Helical" evidence="6">
    <location>
        <begin position="313"/>
        <end position="332"/>
    </location>
</feature>
<dbReference type="PANTHER" id="PTHR23501">
    <property type="entry name" value="MAJOR FACILITATOR SUPERFAMILY"/>
    <property type="match status" value="1"/>
</dbReference>
<dbReference type="EMBL" id="JAULSW010000011">
    <property type="protein sequence ID" value="KAK3367517.1"/>
    <property type="molecule type" value="Genomic_DNA"/>
</dbReference>
<feature type="transmembrane region" description="Helical" evidence="6">
    <location>
        <begin position="483"/>
        <end position="503"/>
    </location>
</feature>
<feature type="transmembrane region" description="Helical" evidence="6">
    <location>
        <begin position="169"/>
        <end position="190"/>
    </location>
</feature>
<proteinExistence type="predicted"/>
<keyword evidence="9" id="KW-1185">Reference proteome</keyword>
<feature type="transmembrane region" description="Helical" evidence="6">
    <location>
        <begin position="559"/>
        <end position="579"/>
    </location>
</feature>
<feature type="transmembrane region" description="Helical" evidence="6">
    <location>
        <begin position="79"/>
        <end position="101"/>
    </location>
</feature>
<feature type="transmembrane region" description="Helical" evidence="6">
    <location>
        <begin position="230"/>
        <end position="252"/>
    </location>
</feature>
<feature type="transmembrane region" description="Helical" evidence="6">
    <location>
        <begin position="418"/>
        <end position="437"/>
    </location>
</feature>
<evidence type="ECO:0000256" key="5">
    <source>
        <dbReference type="SAM" id="MobiDB-lite"/>
    </source>
</evidence>